<keyword evidence="1" id="KW-0677">Repeat</keyword>
<dbReference type="Pfam" id="PF19085">
    <property type="entry name" value="Choline_bind_2"/>
    <property type="match status" value="1"/>
</dbReference>
<dbReference type="PROSITE" id="PS51170">
    <property type="entry name" value="CW"/>
    <property type="match status" value="1"/>
</dbReference>
<proteinExistence type="predicted"/>
<dbReference type="InterPro" id="IPR032485">
    <property type="entry name" value="LRP1-like_beta_prop"/>
</dbReference>
<feature type="repeat" description="Cell wall-binding" evidence="2">
    <location>
        <begin position="377"/>
        <end position="396"/>
    </location>
</feature>
<dbReference type="Proteomes" id="UP000823863">
    <property type="component" value="Unassembled WGS sequence"/>
</dbReference>
<feature type="non-terminal residue" evidence="4">
    <location>
        <position position="1"/>
    </location>
</feature>
<evidence type="ECO:0000259" key="3">
    <source>
        <dbReference type="Pfam" id="PF16472"/>
    </source>
</evidence>
<dbReference type="SUPFAM" id="SSF69360">
    <property type="entry name" value="Cell wall binding repeat"/>
    <property type="match status" value="1"/>
</dbReference>
<organism evidence="4 5">
    <name type="scientific">Candidatus Enterocloster excrementigallinarum</name>
    <dbReference type="NCBI Taxonomy" id="2838558"/>
    <lineage>
        <taxon>Bacteria</taxon>
        <taxon>Bacillati</taxon>
        <taxon>Bacillota</taxon>
        <taxon>Clostridia</taxon>
        <taxon>Lachnospirales</taxon>
        <taxon>Lachnospiraceae</taxon>
        <taxon>Enterocloster</taxon>
    </lineage>
</organism>
<evidence type="ECO:0000256" key="2">
    <source>
        <dbReference type="PROSITE-ProRule" id="PRU00591"/>
    </source>
</evidence>
<sequence length="416" mass="46281">LENEIPPNSASDDGNLFGNTLCYARMVSDGDNLYWRNPLDNEAIYSLADPLGQGGAIEKVSALDGIYMKDMHFLDGCFYYCKTGKGDVSGLEPDMNLYRVKADGTGLTKLTDISYTGTDGWLSFDGIADGKCYFSYYAGDQLGYRIARVGIDGSGFEELYMIPATECDGVPNLNLVEGNVYYWKANGLNCLNPESGANALAVGGFKCGDYWIYSGRIYYSAGPAEGESTMKIKSMKLDGTDIKEIFSASSDESWMKLIQANVYRDRLYFIGRSDSEDSQITGHLYSCALDGSDLQVISEQATWFNIVDSVLYYRFDNYADLESGRKEPIYRIYIGDLETQESGETQPEALFDPSDYNQGWVQQGETWYFYEEGAMAKNTWKEIQGSSYYFGSDGAMYVNTTTPDGYTVGPDGAWQQ</sequence>
<gene>
    <name evidence="4" type="ORF">H9931_07470</name>
</gene>
<comment type="caution">
    <text evidence="4">The sequence shown here is derived from an EMBL/GenBank/DDBJ whole genome shotgun (WGS) entry which is preliminary data.</text>
</comment>
<evidence type="ECO:0000313" key="5">
    <source>
        <dbReference type="Proteomes" id="UP000823863"/>
    </source>
</evidence>
<dbReference type="Pfam" id="PF16472">
    <property type="entry name" value="DUF5050"/>
    <property type="match status" value="1"/>
</dbReference>
<feature type="domain" description="Prolow-density lipoprotein receptor-related protein 1-like beta-propeller" evidence="3">
    <location>
        <begin position="18"/>
        <end position="317"/>
    </location>
</feature>
<dbReference type="AlphaFoldDB" id="A0A9D2PTS0"/>
<dbReference type="EMBL" id="DWWB01000039">
    <property type="protein sequence ID" value="HJC66541.1"/>
    <property type="molecule type" value="Genomic_DNA"/>
</dbReference>
<protein>
    <submittedName>
        <fullName evidence="4">DUF5050 domain-containing protein</fullName>
    </submittedName>
</protein>
<dbReference type="Gene3D" id="2.10.270.10">
    <property type="entry name" value="Cholin Binding"/>
    <property type="match status" value="1"/>
</dbReference>
<accession>A0A9D2PTS0</accession>
<reference evidence="4" key="1">
    <citation type="journal article" date="2021" name="PeerJ">
        <title>Extensive microbial diversity within the chicken gut microbiome revealed by metagenomics and culture.</title>
        <authorList>
            <person name="Gilroy R."/>
            <person name="Ravi A."/>
            <person name="Getino M."/>
            <person name="Pursley I."/>
            <person name="Horton D.L."/>
            <person name="Alikhan N.F."/>
            <person name="Baker D."/>
            <person name="Gharbi K."/>
            <person name="Hall N."/>
            <person name="Watson M."/>
            <person name="Adriaenssens E.M."/>
            <person name="Foster-Nyarko E."/>
            <person name="Jarju S."/>
            <person name="Secka A."/>
            <person name="Antonio M."/>
            <person name="Oren A."/>
            <person name="Chaudhuri R.R."/>
            <person name="La Ragione R."/>
            <person name="Hildebrand F."/>
            <person name="Pallen M.J."/>
        </authorList>
    </citation>
    <scope>NUCLEOTIDE SEQUENCE</scope>
    <source>
        <strain evidence="4">CHK198-12963</strain>
    </source>
</reference>
<reference evidence="4" key="2">
    <citation type="submission" date="2021-04" db="EMBL/GenBank/DDBJ databases">
        <authorList>
            <person name="Gilroy R."/>
        </authorList>
    </citation>
    <scope>NUCLEOTIDE SEQUENCE</scope>
    <source>
        <strain evidence="4">CHK198-12963</strain>
    </source>
</reference>
<evidence type="ECO:0000313" key="4">
    <source>
        <dbReference type="EMBL" id="HJC66541.1"/>
    </source>
</evidence>
<evidence type="ECO:0000256" key="1">
    <source>
        <dbReference type="ARBA" id="ARBA00022737"/>
    </source>
</evidence>
<dbReference type="InterPro" id="IPR018337">
    <property type="entry name" value="Cell_wall/Cho-bd_repeat"/>
</dbReference>
<name>A0A9D2PTS0_9FIRM</name>